<dbReference type="GO" id="GO:0031440">
    <property type="term" value="P:regulation of mRNA 3'-end processing"/>
    <property type="evidence" value="ECO:0007669"/>
    <property type="project" value="TreeGrafter"/>
</dbReference>
<dbReference type="InterPro" id="IPR036575">
    <property type="entry name" value="TFIIS_cen_dom_sf"/>
</dbReference>
<dbReference type="RefSeq" id="XP_033596621.1">
    <property type="nucleotide sequence ID" value="XM_033747538.1"/>
</dbReference>
<dbReference type="SMART" id="SM00440">
    <property type="entry name" value="ZnF_C2C2"/>
    <property type="match status" value="1"/>
</dbReference>
<gene>
    <name evidence="11" type="ORF">EJ05DRAFT_504273</name>
</gene>
<evidence type="ECO:0000313" key="12">
    <source>
        <dbReference type="Proteomes" id="UP000799437"/>
    </source>
</evidence>
<feature type="domain" description="TFIIS-type" evidence="8">
    <location>
        <begin position="291"/>
        <end position="331"/>
    </location>
</feature>
<dbReference type="GO" id="GO:0006368">
    <property type="term" value="P:transcription elongation by RNA polymerase II"/>
    <property type="evidence" value="ECO:0007669"/>
    <property type="project" value="TreeGrafter"/>
</dbReference>
<evidence type="ECO:0000259" key="9">
    <source>
        <dbReference type="PROSITE" id="PS51319"/>
    </source>
</evidence>
<dbReference type="Pfam" id="PF07500">
    <property type="entry name" value="TFIIS_M"/>
    <property type="match status" value="1"/>
</dbReference>
<evidence type="ECO:0000256" key="2">
    <source>
        <dbReference type="ARBA" id="ARBA00022771"/>
    </source>
</evidence>
<dbReference type="PANTHER" id="PTHR11477">
    <property type="entry name" value="TRANSCRIPTION FACTOR S-II ZINC FINGER DOMAIN-CONTAINING PROTEIN"/>
    <property type="match status" value="1"/>
</dbReference>
<dbReference type="InterPro" id="IPR035100">
    <property type="entry name" value="TF_IIS-typ"/>
</dbReference>
<dbReference type="PROSITE" id="PS51133">
    <property type="entry name" value="ZF_TFIIS_2"/>
    <property type="match status" value="1"/>
</dbReference>
<keyword evidence="11" id="KW-0648">Protein biosynthesis</keyword>
<keyword evidence="1" id="KW-0479">Metal-binding</keyword>
<evidence type="ECO:0000313" key="11">
    <source>
        <dbReference type="EMBL" id="KAF2754170.1"/>
    </source>
</evidence>
<feature type="domain" description="TFIIS central" evidence="10">
    <location>
        <begin position="144"/>
        <end position="288"/>
    </location>
</feature>
<keyword evidence="4 6" id="KW-0539">Nucleus</keyword>
<dbReference type="PROSITE" id="PS51319">
    <property type="entry name" value="TFIIS_N"/>
    <property type="match status" value="1"/>
</dbReference>
<dbReference type="SUPFAM" id="SSF47676">
    <property type="entry name" value="Conserved domain common to transcription factors TFIIS, elongin A, CRSP70"/>
    <property type="match status" value="1"/>
</dbReference>
<sequence length="332" mass="37359">MDAKEVQTYGKNIMKALAEKRPAAEILSIIGILRKGVKADEQLLRSTKIGVTVSKLKAHTNPQVAKAANELVGEWRAEVRKAGSGNSTPRAQNGNGTASPAPSSTPTIQTPKHAKPSNIDYTKRKLKTDFKGREEAYLVTGNDTRDKMIEMVYDGLVYAQPEDSEDILKIVRAIELAAFNHYKPDTPPVLKEYVQRMRVLRQNLKNAINGSWLRQGLLLKVQKMENLNAADLEKNKEYVKKNPIEYISPEHFVVMTDDELKAPQQRDQEKKFHDENIRRAMTAQGEKSISGTIQCGKCKQYKVSYSQAQTRSADEPMTTFCECTNCGARWKM</sequence>
<dbReference type="GO" id="GO:0001139">
    <property type="term" value="F:RNA polymerase II complex recruiting activity"/>
    <property type="evidence" value="ECO:0007669"/>
    <property type="project" value="TreeGrafter"/>
</dbReference>
<name>A0A6A6VX07_9PEZI</name>
<dbReference type="InterPro" id="IPR003618">
    <property type="entry name" value="TFIIS_cen_dom"/>
</dbReference>
<dbReference type="EMBL" id="ML996581">
    <property type="protein sequence ID" value="KAF2754170.1"/>
    <property type="molecule type" value="Genomic_DNA"/>
</dbReference>
<evidence type="ECO:0000256" key="3">
    <source>
        <dbReference type="ARBA" id="ARBA00022833"/>
    </source>
</evidence>
<feature type="region of interest" description="Disordered" evidence="7">
    <location>
        <begin position="80"/>
        <end position="119"/>
    </location>
</feature>
<dbReference type="CDD" id="cd13749">
    <property type="entry name" value="Zn-ribbon_TFIIS"/>
    <property type="match status" value="1"/>
</dbReference>
<dbReference type="SUPFAM" id="SSF46942">
    <property type="entry name" value="Elongation factor TFIIS domain 2"/>
    <property type="match status" value="1"/>
</dbReference>
<dbReference type="GeneID" id="54488592"/>
<dbReference type="GO" id="GO:0000977">
    <property type="term" value="F:RNA polymerase II transcription regulatory region sequence-specific DNA binding"/>
    <property type="evidence" value="ECO:0007669"/>
    <property type="project" value="TreeGrafter"/>
</dbReference>
<evidence type="ECO:0000256" key="6">
    <source>
        <dbReference type="PROSITE-ProRule" id="PRU00649"/>
    </source>
</evidence>
<dbReference type="InterPro" id="IPR035441">
    <property type="entry name" value="TFIIS/LEDGF_dom_sf"/>
</dbReference>
<dbReference type="Proteomes" id="UP000799437">
    <property type="component" value="Unassembled WGS sequence"/>
</dbReference>
<dbReference type="SUPFAM" id="SSF57783">
    <property type="entry name" value="Zinc beta-ribbon"/>
    <property type="match status" value="1"/>
</dbReference>
<feature type="domain" description="TFIIS N-terminal" evidence="9">
    <location>
        <begin position="1"/>
        <end position="82"/>
    </location>
</feature>
<keyword evidence="3" id="KW-0862">Zinc</keyword>
<evidence type="ECO:0000256" key="4">
    <source>
        <dbReference type="ARBA" id="ARBA00023242"/>
    </source>
</evidence>
<dbReference type="Pfam" id="PF01096">
    <property type="entry name" value="Zn_ribbon_TFIIS"/>
    <property type="match status" value="1"/>
</dbReference>
<proteinExistence type="predicted"/>
<organism evidence="11 12">
    <name type="scientific">Pseudovirgaria hyperparasitica</name>
    <dbReference type="NCBI Taxonomy" id="470096"/>
    <lineage>
        <taxon>Eukaryota</taxon>
        <taxon>Fungi</taxon>
        <taxon>Dikarya</taxon>
        <taxon>Ascomycota</taxon>
        <taxon>Pezizomycotina</taxon>
        <taxon>Dothideomycetes</taxon>
        <taxon>Dothideomycetes incertae sedis</taxon>
        <taxon>Acrospermales</taxon>
        <taxon>Acrospermaceae</taxon>
        <taxon>Pseudovirgaria</taxon>
    </lineage>
</organism>
<keyword evidence="12" id="KW-1185">Reference proteome</keyword>
<dbReference type="GO" id="GO:0006362">
    <property type="term" value="P:transcription elongation by RNA polymerase I"/>
    <property type="evidence" value="ECO:0007669"/>
    <property type="project" value="TreeGrafter"/>
</dbReference>
<keyword evidence="11" id="KW-0251">Elongation factor</keyword>
<comment type="subcellular location">
    <subcellularLocation>
        <location evidence="6">Nucleus</location>
    </subcellularLocation>
</comment>
<dbReference type="AlphaFoldDB" id="A0A6A6VX07"/>
<dbReference type="PROSITE" id="PS51321">
    <property type="entry name" value="TFIIS_CENTRAL"/>
    <property type="match status" value="1"/>
</dbReference>
<dbReference type="Gene3D" id="1.20.930.10">
    <property type="entry name" value="Conserved domain common to transcription factors TFIIS, elongin A, CRSP70"/>
    <property type="match status" value="1"/>
</dbReference>
<evidence type="ECO:0000256" key="1">
    <source>
        <dbReference type="ARBA" id="ARBA00022723"/>
    </source>
</evidence>
<dbReference type="InterPro" id="IPR001222">
    <property type="entry name" value="Znf_TFIIS"/>
</dbReference>
<evidence type="ECO:0000256" key="5">
    <source>
        <dbReference type="PROSITE-ProRule" id="PRU00472"/>
    </source>
</evidence>
<evidence type="ECO:0000259" key="8">
    <source>
        <dbReference type="PROSITE" id="PS51133"/>
    </source>
</evidence>
<dbReference type="PIRSF" id="PIRSF006704">
    <property type="entry name" value="TF_IIS"/>
    <property type="match status" value="1"/>
</dbReference>
<protein>
    <submittedName>
        <fullName evidence="11">Transcription elongation factor</fullName>
    </submittedName>
</protein>
<dbReference type="Gene3D" id="2.20.25.10">
    <property type="match status" value="1"/>
</dbReference>
<feature type="compositionally biased region" description="Polar residues" evidence="7">
    <location>
        <begin position="84"/>
        <end position="110"/>
    </location>
</feature>
<dbReference type="OrthoDB" id="44867at2759"/>
<dbReference type="GO" id="GO:0008270">
    <property type="term" value="F:zinc ion binding"/>
    <property type="evidence" value="ECO:0007669"/>
    <property type="project" value="UniProtKB-KW"/>
</dbReference>
<dbReference type="PROSITE" id="PS00466">
    <property type="entry name" value="ZF_TFIIS_1"/>
    <property type="match status" value="1"/>
</dbReference>
<dbReference type="GO" id="GO:0031564">
    <property type="term" value="P:transcription antitermination"/>
    <property type="evidence" value="ECO:0007669"/>
    <property type="project" value="TreeGrafter"/>
</dbReference>
<evidence type="ECO:0000259" key="10">
    <source>
        <dbReference type="PROSITE" id="PS51321"/>
    </source>
</evidence>
<accession>A0A6A6VX07</accession>
<keyword evidence="2 5" id="KW-0863">Zinc-finger</keyword>
<reference evidence="11" key="1">
    <citation type="journal article" date="2020" name="Stud. Mycol.">
        <title>101 Dothideomycetes genomes: a test case for predicting lifestyles and emergence of pathogens.</title>
        <authorList>
            <person name="Haridas S."/>
            <person name="Albert R."/>
            <person name="Binder M."/>
            <person name="Bloem J."/>
            <person name="Labutti K."/>
            <person name="Salamov A."/>
            <person name="Andreopoulos B."/>
            <person name="Baker S."/>
            <person name="Barry K."/>
            <person name="Bills G."/>
            <person name="Bluhm B."/>
            <person name="Cannon C."/>
            <person name="Castanera R."/>
            <person name="Culley D."/>
            <person name="Daum C."/>
            <person name="Ezra D."/>
            <person name="Gonzalez J."/>
            <person name="Henrissat B."/>
            <person name="Kuo A."/>
            <person name="Liang C."/>
            <person name="Lipzen A."/>
            <person name="Lutzoni F."/>
            <person name="Magnuson J."/>
            <person name="Mondo S."/>
            <person name="Nolan M."/>
            <person name="Ohm R."/>
            <person name="Pangilinan J."/>
            <person name="Park H.-J."/>
            <person name="Ramirez L."/>
            <person name="Alfaro M."/>
            <person name="Sun H."/>
            <person name="Tritt A."/>
            <person name="Yoshinaga Y."/>
            <person name="Zwiers L.-H."/>
            <person name="Turgeon B."/>
            <person name="Goodwin S."/>
            <person name="Spatafora J."/>
            <person name="Crous P."/>
            <person name="Grigoriev I."/>
        </authorList>
    </citation>
    <scope>NUCLEOTIDE SEQUENCE</scope>
    <source>
        <strain evidence="11">CBS 121739</strain>
    </source>
</reference>
<dbReference type="GO" id="GO:0005634">
    <property type="term" value="C:nucleus"/>
    <property type="evidence" value="ECO:0007669"/>
    <property type="project" value="UniProtKB-SubCell"/>
</dbReference>
<evidence type="ECO:0000256" key="7">
    <source>
        <dbReference type="SAM" id="MobiDB-lite"/>
    </source>
</evidence>
<dbReference type="Pfam" id="PF08711">
    <property type="entry name" value="Med26"/>
    <property type="match status" value="1"/>
</dbReference>
<dbReference type="InterPro" id="IPR017923">
    <property type="entry name" value="TFIIS_N"/>
</dbReference>
<dbReference type="PANTHER" id="PTHR11477:SF0">
    <property type="entry name" value="IP08861P-RELATED"/>
    <property type="match status" value="1"/>
</dbReference>
<dbReference type="GO" id="GO:0003746">
    <property type="term" value="F:translation elongation factor activity"/>
    <property type="evidence" value="ECO:0007669"/>
    <property type="project" value="UniProtKB-KW"/>
</dbReference>
<dbReference type="Gene3D" id="1.10.472.30">
    <property type="entry name" value="Transcription elongation factor S-II, central domain"/>
    <property type="match status" value="1"/>
</dbReference>